<comment type="similarity">
    <text evidence="3 11">Belongs to the iron-sulfur dependent L-serine dehydratase family.</text>
</comment>
<keyword evidence="5 11" id="KW-0004">4Fe-4S</keyword>
<evidence type="ECO:0000256" key="3">
    <source>
        <dbReference type="ARBA" id="ARBA00008636"/>
    </source>
</evidence>
<comment type="cofactor">
    <cofactor evidence="1 11">
        <name>[4Fe-4S] cluster</name>
        <dbReference type="ChEBI" id="CHEBI:49883"/>
    </cofactor>
</comment>
<protein>
    <recommendedName>
        <fullName evidence="11">L-serine dehydratase</fullName>
        <ecNumber evidence="11">4.3.1.17</ecNumber>
    </recommendedName>
</protein>
<keyword evidence="4 11" id="KW-0312">Gluconeogenesis</keyword>
<dbReference type="GO" id="GO:0046872">
    <property type="term" value="F:metal ion binding"/>
    <property type="evidence" value="ECO:0007669"/>
    <property type="project" value="UniProtKB-KW"/>
</dbReference>
<dbReference type="InterPro" id="IPR004642">
    <property type="entry name" value="Ser_deHydtase_asu"/>
</dbReference>
<evidence type="ECO:0000313" key="13">
    <source>
        <dbReference type="EMBL" id="QDZ76789.1"/>
    </source>
</evidence>
<dbReference type="RefSeq" id="WP_208742769.1">
    <property type="nucleotide sequence ID" value="NZ_CP031778.1"/>
</dbReference>
<dbReference type="GO" id="GO:0051539">
    <property type="term" value="F:4 iron, 4 sulfur cluster binding"/>
    <property type="evidence" value="ECO:0007669"/>
    <property type="project" value="UniProtKB-UniRule"/>
</dbReference>
<keyword evidence="6 11" id="KW-0479">Metal-binding</keyword>
<dbReference type="NCBIfam" id="TIGR00718">
    <property type="entry name" value="sda_alpha"/>
    <property type="match status" value="1"/>
</dbReference>
<keyword evidence="9 11" id="KW-0456">Lyase</keyword>
<dbReference type="AlphaFoldDB" id="A0A9X7M0T5"/>
<organism evidence="13 14">
    <name type="scientific">Bacillus cereus</name>
    <dbReference type="NCBI Taxonomy" id="1396"/>
    <lineage>
        <taxon>Bacteria</taxon>
        <taxon>Bacillati</taxon>
        <taxon>Bacillota</taxon>
        <taxon>Bacilli</taxon>
        <taxon>Bacillales</taxon>
        <taxon>Bacillaceae</taxon>
        <taxon>Bacillus</taxon>
        <taxon>Bacillus cereus group</taxon>
    </lineage>
</organism>
<dbReference type="InterPro" id="IPR051318">
    <property type="entry name" value="Fe-S_L-Ser"/>
</dbReference>
<dbReference type="GO" id="GO:0006094">
    <property type="term" value="P:gluconeogenesis"/>
    <property type="evidence" value="ECO:0007669"/>
    <property type="project" value="UniProtKB-KW"/>
</dbReference>
<evidence type="ECO:0000256" key="5">
    <source>
        <dbReference type="ARBA" id="ARBA00022485"/>
    </source>
</evidence>
<dbReference type="PANTHER" id="PTHR30182">
    <property type="entry name" value="L-SERINE DEHYDRATASE"/>
    <property type="match status" value="1"/>
</dbReference>
<evidence type="ECO:0000256" key="6">
    <source>
        <dbReference type="ARBA" id="ARBA00022723"/>
    </source>
</evidence>
<evidence type="ECO:0000256" key="9">
    <source>
        <dbReference type="ARBA" id="ARBA00023239"/>
    </source>
</evidence>
<proteinExistence type="inferred from homology"/>
<evidence type="ECO:0000256" key="10">
    <source>
        <dbReference type="ARBA" id="ARBA00049406"/>
    </source>
</evidence>
<evidence type="ECO:0000256" key="1">
    <source>
        <dbReference type="ARBA" id="ARBA00001966"/>
    </source>
</evidence>
<evidence type="ECO:0000256" key="2">
    <source>
        <dbReference type="ARBA" id="ARBA00004742"/>
    </source>
</evidence>
<keyword evidence="7 11" id="KW-0408">Iron</keyword>
<evidence type="ECO:0000256" key="7">
    <source>
        <dbReference type="ARBA" id="ARBA00023004"/>
    </source>
</evidence>
<evidence type="ECO:0000313" key="14">
    <source>
        <dbReference type="Proteomes" id="UP000321735"/>
    </source>
</evidence>
<dbReference type="EC" id="4.3.1.17" evidence="11"/>
<evidence type="ECO:0000256" key="8">
    <source>
        <dbReference type="ARBA" id="ARBA00023014"/>
    </source>
</evidence>
<dbReference type="Pfam" id="PF03313">
    <property type="entry name" value="SDH_alpha"/>
    <property type="match status" value="1"/>
</dbReference>
<evidence type="ECO:0000259" key="12">
    <source>
        <dbReference type="Pfam" id="PF03313"/>
    </source>
</evidence>
<dbReference type="InterPro" id="IPR005130">
    <property type="entry name" value="Ser_deHydtase-like_asu"/>
</dbReference>
<name>A0A9X7M0T5_BACCE</name>
<dbReference type="EMBL" id="CP031778">
    <property type="protein sequence ID" value="QDZ76789.1"/>
    <property type="molecule type" value="Genomic_DNA"/>
</dbReference>
<evidence type="ECO:0000256" key="11">
    <source>
        <dbReference type="RuleBase" id="RU366059"/>
    </source>
</evidence>
<evidence type="ECO:0000256" key="4">
    <source>
        <dbReference type="ARBA" id="ARBA00022432"/>
    </source>
</evidence>
<comment type="catalytic activity">
    <reaction evidence="10 11">
        <text>L-serine = pyruvate + NH4(+)</text>
        <dbReference type="Rhea" id="RHEA:19169"/>
        <dbReference type="ChEBI" id="CHEBI:15361"/>
        <dbReference type="ChEBI" id="CHEBI:28938"/>
        <dbReference type="ChEBI" id="CHEBI:33384"/>
        <dbReference type="EC" id="4.3.1.17"/>
    </reaction>
</comment>
<dbReference type="PANTHER" id="PTHR30182:SF1">
    <property type="entry name" value="L-SERINE DEHYDRATASE 1"/>
    <property type="match status" value="1"/>
</dbReference>
<sequence length="307" mass="32305">MYMAIKEIVDAANKSQKQIYELAIEQEIKQTKTSYEEVWSKMERNLATMQHAINKSIEGDGVFSPTGLTGGDAVKIKNYRENRKTLSGDLMVLGIQSAIGVNEVNAALGAICATPTAGASGTIPGVLFSIKDTLQLSHEDMIHFLFTSALFGTIVANNACISGAYGGCQAEVGSASAMAAAAAVEAAGGTPQQSSEAFSIALQNLLGLVCDPVAGLVEIPCVKRNAIGTANALAAADIALAGVNNLINADEVIEAMYRVGRQMPRELRETGLGGIAATPTGISIKNKIFGEKQHRHQAKEKKIPQTE</sequence>
<comment type="pathway">
    <text evidence="2">Carbohydrate biosynthesis; gluconeogenesis.</text>
</comment>
<dbReference type="Proteomes" id="UP000321735">
    <property type="component" value="Chromosome"/>
</dbReference>
<reference evidence="13 14" key="1">
    <citation type="journal article" date="2019" name="Ecotoxicol. Environ. Saf.">
        <title>Microbial characterization of heavy metal resistant bacterial strains isolated from an electroplating wastewater treatment plant.</title>
        <authorList>
            <person name="Cai X."/>
            <person name="Zheng X."/>
            <person name="Zhang D."/>
            <person name="Iqbal W."/>
            <person name="Liu C."/>
            <person name="Yang B."/>
            <person name="Zhao X."/>
            <person name="Lu X."/>
            <person name="Mao Y."/>
        </authorList>
    </citation>
    <scope>NUCLEOTIDE SEQUENCE [LARGE SCALE GENOMIC DNA]</scope>
    <source>
        <strain evidence="13 14">Co1-1</strain>
    </source>
</reference>
<feature type="domain" description="Serine dehydratase-like alpha subunit" evidence="12">
    <location>
        <begin position="15"/>
        <end position="276"/>
    </location>
</feature>
<keyword evidence="8 11" id="KW-0411">Iron-sulfur</keyword>
<dbReference type="GO" id="GO:0003941">
    <property type="term" value="F:L-serine ammonia-lyase activity"/>
    <property type="evidence" value="ECO:0007669"/>
    <property type="project" value="UniProtKB-UniRule"/>
</dbReference>
<accession>A0A9X7M0T5</accession>
<gene>
    <name evidence="13" type="primary">sdaAA</name>
    <name evidence="13" type="ORF">D0437_28630</name>
</gene>